<dbReference type="EMBL" id="AYSO01000020">
    <property type="protein sequence ID" value="KIE45055.1"/>
    <property type="molecule type" value="Genomic_DNA"/>
</dbReference>
<sequence length="89" mass="10632">MHANELLNTIREYQFYAIELNLFLDNFPHDEKATKDFKITSHKLTCLINEYEEKFGPLTNFGSAFVENPPAWVKDPWPWQREQNRGEEE</sequence>
<organism evidence="2 3">
    <name type="scientific">Clostridium argentinense CDC 2741</name>
    <dbReference type="NCBI Taxonomy" id="1418104"/>
    <lineage>
        <taxon>Bacteria</taxon>
        <taxon>Bacillati</taxon>
        <taxon>Bacillota</taxon>
        <taxon>Clostridia</taxon>
        <taxon>Eubacteriales</taxon>
        <taxon>Clostridiaceae</taxon>
        <taxon>Clostridium</taxon>
    </lineage>
</organism>
<reference evidence="2 3" key="1">
    <citation type="journal article" date="2015" name="Infect. Genet. Evol.">
        <title>Genomic sequences of six botulinum neurotoxin-producing strains representing three clostridial species illustrate the mobility and diversity of botulinum neurotoxin genes.</title>
        <authorList>
            <person name="Smith T.J."/>
            <person name="Hill K.K."/>
            <person name="Xie G."/>
            <person name="Foley B.T."/>
            <person name="Williamson C.H."/>
            <person name="Foster J.T."/>
            <person name="Johnson S.L."/>
            <person name="Chertkov O."/>
            <person name="Teshima H."/>
            <person name="Gibbons H.S."/>
            <person name="Johnsky L.A."/>
            <person name="Karavis M.A."/>
            <person name="Smith L.A."/>
        </authorList>
    </citation>
    <scope>NUCLEOTIDE SEQUENCE [LARGE SCALE GENOMIC DNA]</scope>
    <source>
        <strain evidence="2 3">CDC 2741</strain>
    </source>
</reference>
<dbReference type="OrthoDB" id="9804099at2"/>
<accession>A0A0C1UBY5</accession>
<comment type="caution">
    <text evidence="2">The sequence shown here is derived from an EMBL/GenBank/DDBJ whole genome shotgun (WGS) entry which is preliminary data.</text>
</comment>
<dbReference type="Proteomes" id="UP000031366">
    <property type="component" value="Unassembled WGS sequence"/>
</dbReference>
<evidence type="ECO:0000259" key="1">
    <source>
        <dbReference type="Pfam" id="PF12652"/>
    </source>
</evidence>
<dbReference type="InterPro" id="IPR024207">
    <property type="entry name" value="CotJB_dom"/>
</dbReference>
<protein>
    <submittedName>
        <fullName evidence="2">CotJB family protein</fullName>
    </submittedName>
</protein>
<dbReference type="Pfam" id="PF12652">
    <property type="entry name" value="CotJB"/>
    <property type="match status" value="1"/>
</dbReference>
<evidence type="ECO:0000313" key="3">
    <source>
        <dbReference type="Proteomes" id="UP000031366"/>
    </source>
</evidence>
<dbReference type="AlphaFoldDB" id="A0A0C1UBY5"/>
<feature type="domain" description="Protein CotJB" evidence="1">
    <location>
        <begin position="5"/>
        <end position="80"/>
    </location>
</feature>
<name>A0A0C1UBY5_9CLOT</name>
<keyword evidence="3" id="KW-1185">Reference proteome</keyword>
<evidence type="ECO:0000313" key="2">
    <source>
        <dbReference type="EMBL" id="KIE45055.1"/>
    </source>
</evidence>
<gene>
    <name evidence="2" type="ORF">U732_854</name>
</gene>
<dbReference type="RefSeq" id="WP_039636977.1">
    <property type="nucleotide sequence ID" value="NZ_AYSO01000020.1"/>
</dbReference>
<dbReference type="STRING" id="29341.RSJ17_07075"/>
<proteinExistence type="predicted"/>